<dbReference type="SMART" id="SM00558">
    <property type="entry name" value="JmjC"/>
    <property type="match status" value="1"/>
</dbReference>
<organism evidence="6 7">
    <name type="scientific">Elysia marginata</name>
    <dbReference type="NCBI Taxonomy" id="1093978"/>
    <lineage>
        <taxon>Eukaryota</taxon>
        <taxon>Metazoa</taxon>
        <taxon>Spiralia</taxon>
        <taxon>Lophotrochozoa</taxon>
        <taxon>Mollusca</taxon>
        <taxon>Gastropoda</taxon>
        <taxon>Heterobranchia</taxon>
        <taxon>Euthyneura</taxon>
        <taxon>Panpulmonata</taxon>
        <taxon>Sacoglossa</taxon>
        <taxon>Placobranchoidea</taxon>
        <taxon>Plakobranchidae</taxon>
        <taxon>Elysia</taxon>
    </lineage>
</organism>
<feature type="region of interest" description="Disordered" evidence="4">
    <location>
        <begin position="633"/>
        <end position="652"/>
    </location>
</feature>
<proteinExistence type="inferred from homology"/>
<feature type="region of interest" description="Disordered" evidence="4">
    <location>
        <begin position="1633"/>
        <end position="1786"/>
    </location>
</feature>
<dbReference type="SUPFAM" id="SSF51197">
    <property type="entry name" value="Clavaminate synthase-like"/>
    <property type="match status" value="1"/>
</dbReference>
<dbReference type="GO" id="GO:0043565">
    <property type="term" value="F:sequence-specific DNA binding"/>
    <property type="evidence" value="ECO:0007669"/>
    <property type="project" value="TreeGrafter"/>
</dbReference>
<evidence type="ECO:0000256" key="3">
    <source>
        <dbReference type="ARBA" id="ARBA00082904"/>
    </source>
</evidence>
<comment type="catalytic activity">
    <reaction evidence="2">
        <text>L-lysyl-[protein] + 2-oxoglutarate + O2 = 4-hydroxy-L-lysyl-[protein] + succinate + CO2</text>
        <dbReference type="Rhea" id="RHEA:57156"/>
        <dbReference type="Rhea" id="RHEA-COMP:9752"/>
        <dbReference type="Rhea" id="RHEA-COMP:15084"/>
        <dbReference type="ChEBI" id="CHEBI:15379"/>
        <dbReference type="ChEBI" id="CHEBI:16526"/>
        <dbReference type="ChEBI" id="CHEBI:16810"/>
        <dbReference type="ChEBI" id="CHEBI:29969"/>
        <dbReference type="ChEBI" id="CHEBI:30031"/>
        <dbReference type="ChEBI" id="CHEBI:141495"/>
    </reaction>
</comment>
<dbReference type="InterPro" id="IPR050910">
    <property type="entry name" value="JMJD6_ArgDemeth/LysHydrox"/>
</dbReference>
<evidence type="ECO:0000256" key="4">
    <source>
        <dbReference type="SAM" id="MobiDB-lite"/>
    </source>
</evidence>
<reference evidence="6 7" key="1">
    <citation type="journal article" date="2021" name="Elife">
        <title>Chloroplast acquisition without the gene transfer in kleptoplastic sea slugs, Plakobranchus ocellatus.</title>
        <authorList>
            <person name="Maeda T."/>
            <person name="Takahashi S."/>
            <person name="Yoshida T."/>
            <person name="Shimamura S."/>
            <person name="Takaki Y."/>
            <person name="Nagai Y."/>
            <person name="Toyoda A."/>
            <person name="Suzuki Y."/>
            <person name="Arimoto A."/>
            <person name="Ishii H."/>
            <person name="Satoh N."/>
            <person name="Nishiyama T."/>
            <person name="Hasebe M."/>
            <person name="Maruyama T."/>
            <person name="Minagawa J."/>
            <person name="Obokata J."/>
            <person name="Shigenobu S."/>
        </authorList>
    </citation>
    <scope>NUCLEOTIDE SEQUENCE [LARGE SCALE GENOMIC DNA]</scope>
</reference>
<feature type="compositionally biased region" description="Acidic residues" evidence="4">
    <location>
        <begin position="705"/>
        <end position="723"/>
    </location>
</feature>
<feature type="region of interest" description="Disordered" evidence="4">
    <location>
        <begin position="2006"/>
        <end position="2029"/>
    </location>
</feature>
<feature type="region of interest" description="Disordered" evidence="4">
    <location>
        <begin position="1283"/>
        <end position="1302"/>
    </location>
</feature>
<accession>A0AAV4G213</accession>
<feature type="compositionally biased region" description="Polar residues" evidence="4">
    <location>
        <begin position="1740"/>
        <end position="1757"/>
    </location>
</feature>
<dbReference type="EMBL" id="BMAT01008150">
    <property type="protein sequence ID" value="GFR79015.1"/>
    <property type="molecule type" value="Genomic_DNA"/>
</dbReference>
<feature type="region of interest" description="Disordered" evidence="4">
    <location>
        <begin position="964"/>
        <end position="1002"/>
    </location>
</feature>
<comment type="caution">
    <text evidence="6">The sequence shown here is derived from an EMBL/GenBank/DDBJ whole genome shotgun (WGS) entry which is preliminary data.</text>
</comment>
<feature type="domain" description="JmjC" evidence="5">
    <location>
        <begin position="54"/>
        <end position="227"/>
    </location>
</feature>
<feature type="compositionally biased region" description="Polar residues" evidence="4">
    <location>
        <begin position="1768"/>
        <end position="1782"/>
    </location>
</feature>
<feature type="compositionally biased region" description="Polar residues" evidence="4">
    <location>
        <begin position="1021"/>
        <end position="1036"/>
    </location>
</feature>
<feature type="region of interest" description="Disordered" evidence="4">
    <location>
        <begin position="701"/>
        <end position="723"/>
    </location>
</feature>
<feature type="compositionally biased region" description="Basic and acidic residues" evidence="4">
    <location>
        <begin position="500"/>
        <end position="541"/>
    </location>
</feature>
<feature type="compositionally biased region" description="Basic and acidic residues" evidence="4">
    <location>
        <begin position="569"/>
        <end position="580"/>
    </location>
</feature>
<feature type="region of interest" description="Disordered" evidence="4">
    <location>
        <begin position="1014"/>
        <end position="1058"/>
    </location>
</feature>
<dbReference type="GO" id="GO:0005737">
    <property type="term" value="C:cytoplasm"/>
    <property type="evidence" value="ECO:0007669"/>
    <property type="project" value="TreeGrafter"/>
</dbReference>
<feature type="compositionally biased region" description="Low complexity" evidence="4">
    <location>
        <begin position="988"/>
        <end position="1002"/>
    </location>
</feature>
<dbReference type="PROSITE" id="PS51184">
    <property type="entry name" value="JMJC"/>
    <property type="match status" value="1"/>
</dbReference>
<comment type="similarity">
    <text evidence="1">Belongs to the JMJD6 family.</text>
</comment>
<sequence>MFLFFAPGEAIGPVADCNGEEFCAHPKTTMKVEDFISYWQQYKEDGYPRDGQCLYLKDWHFTKRFPAYSAYTTPACLCSDWLNEFYDTVEAEHDGSDDYRFVYMGPKGSWTPFHSDVLRSYSWSANICGRKKWIFFPPGVEEMLKDPYGQLVFDLRSDDLADLKKYPNAAQALDQAIVITQSAGEIVFVPSGWHHQVFNLEDTISINHNWMNGCSIQHTWDFLKTRLGAVQREIADCQEMDAWDGQCQMILKADAGMDYAGFYTLVTAIARNRLLALKEYVREKDLCQSTTELTGKRTPGEEELQGKQENCSIFPNEENEHPTESQSKKTKYLSLASAEHVHVNHCSFRAQGKRLCSPEEVQHGKDQGNRSVNGDYQFRGLKSEHKEYQSRNLRSENGEYQCHDLEIQHIQHQGHYKETRNGEYQSHHLRSQNGSEHGEYKSHGVESEHKGHNVESEHGEYKSHMVESEHGEHNGHGVESEYSEHNGHGEESEYSARNGHGVESEHGEYKSCGVKSEHNGHGVGSEHGEHNGHGVESEHGKHNGHGIKSRRSDNKCPYKNGHQRQSKFSHTEFQHEKYSDEPVEQNEYENLYDESQPNSCQDLHMENFENQYEDNHTLDNESDLNIKDYEESEALREVSNTPHRESSSRNSSWPENLFPGFFAVEGERRSKINCYRDAVLVSSAYLKDAWNMLSSDVLPSLLKPDDEEEPSEQFSYEDEPDMEPLYEQEPEHLGNYEPEPCEEFRYEDEPALGEGIYGDCFLGETALKVLQGLTTGNEPVEVEANSPANRGQPEVTSITIPTSSEAVSASTNSSVTQDAIATGLASLPGDRVAENLASPGLNSISCPETTATDILLSANSSTRDAATQGPLQCENDFTLLAFSPRNSFTAGTASPFIPSFTETPVSIGNATPQWVPVTGFIPLSADPSKGASMAGSPVLQENNTSITKVTPGVNDLDAGVLRMSSKQTASTNSSVSSPSLEADRVRGKSNSALSSKRSSVSELLKFRRGSPVNIPGGKLNFSKNNSDHGQLVSLESSETRVGTEESEPGADSHGGDRVSEDAANLHEHQSFGTNRLSLTHDTTVVSLENGVSTSQQSSILPRASKQAENSLKAICHVCSKAMGSQGSDKSKAARFSARKPQNNDEMCSDSTSRKRLDFHKTFNQVNTKITCWDCYCQRFFADPQNGDKSHPERDHNLGKYLPSRSKNYEPLSAQSYLKSPCGSVLCLYSHCIVPSQKILYHSLSPVTGFSKLSYCNLTHVNKIKEESSATNRSLQLQSLSPNEHYSYHKSGNHASSKSNEKSVDFPEGITSLVHENSKSSLAKNDTVKLAKPTTPHSINTCSSVDLSNQNLSPQVLSSCINSVSVSPKALKVSQKHSNMVTVDDAPNLSSPQLFEYPINTGIKQNPIPPQKVVLNVDHGLCERGPSSWIRKNSSVNQPPGKKFESSKSYEVQKEKLHPTKDVRQAAFYDPFISHTENHGDFSLTVLDDSFSKSTKPPYLETSLEKISLSELNPYLVHPTVSKGCTNLLGMSKGFVNNNIFTVLPVTSNPATPPVNRTVTSRRHSIPKLFRDPIPNETPIPFLPSLEARTFSEPRVNTIPPVKIENPNSTCDKPVQPQMVALNKQSGQSFFVRHTAQSSTKSHKKKKKSTPTKPGSSSFFQEQKFHPRYSKPSISSKEDVSIPKPLDSSKPVGHLKDRPLSSKAVDPSSESHKAAGTPKMEPIYPPSDRKKGPAVPKWKASAQSIDSGQKSAGSTTAVKTAPRGKASPQMDNQVSVTTQSSLPDPSLGVLQTAVEEPKSRKPKGHRKFIRKWKSLCCLISSPGVSVSVSSESSNLSPRKRSLSALVSLDTAVATTIEKPVPELKRENVVSDLSSTPASKNENDAPLTEYFSSLPAKLRTNISSFFKSSNPSESDETLNDPSSSCYETCPTTGGNQNASAASSLPDHRLCPHWAHCGPYLALFDLRRVANILRDMQGQKEFPSVRDSLPVYLPQLENWIAELSLEMDGESGATGRTSSAWSFSGAPECKQQ</sequence>
<feature type="region of interest" description="Disordered" evidence="4">
    <location>
        <begin position="425"/>
        <end position="582"/>
    </location>
</feature>
<dbReference type="InterPro" id="IPR003347">
    <property type="entry name" value="JmjC_dom"/>
</dbReference>
<dbReference type="PANTHER" id="PTHR12480:SF6">
    <property type="entry name" value="2-OXOGLUTARATE AND IRON-DEPENDENT OXYGENASE JMJD4"/>
    <property type="match status" value="1"/>
</dbReference>
<feature type="compositionally biased region" description="Low complexity" evidence="4">
    <location>
        <begin position="964"/>
        <end position="979"/>
    </location>
</feature>
<gene>
    <name evidence="6" type="ORF">ElyMa_004010100</name>
</gene>
<dbReference type="PANTHER" id="PTHR12480">
    <property type="entry name" value="ARGININE DEMETHYLASE AND LYSYL-HYDROXYLASE JMJD"/>
    <property type="match status" value="1"/>
</dbReference>
<protein>
    <recommendedName>
        <fullName evidence="3">Jumonji domain-containing protein 4</fullName>
    </recommendedName>
</protein>
<dbReference type="GO" id="GO:0005634">
    <property type="term" value="C:nucleus"/>
    <property type="evidence" value="ECO:0007669"/>
    <property type="project" value="TreeGrafter"/>
</dbReference>
<evidence type="ECO:0000313" key="7">
    <source>
        <dbReference type="Proteomes" id="UP000762676"/>
    </source>
</evidence>
<dbReference type="GO" id="GO:0045905">
    <property type="term" value="P:positive regulation of translational termination"/>
    <property type="evidence" value="ECO:0007669"/>
    <property type="project" value="TreeGrafter"/>
</dbReference>
<feature type="compositionally biased region" description="Basic and acidic residues" evidence="4">
    <location>
        <begin position="436"/>
        <end position="491"/>
    </location>
</feature>
<feature type="compositionally biased region" description="Basic and acidic residues" evidence="4">
    <location>
        <begin position="633"/>
        <end position="647"/>
    </location>
</feature>
<feature type="compositionally biased region" description="Basic residues" evidence="4">
    <location>
        <begin position="1640"/>
        <end position="1649"/>
    </location>
</feature>
<dbReference type="GO" id="GO:0016706">
    <property type="term" value="F:2-oxoglutarate-dependent dioxygenase activity"/>
    <property type="evidence" value="ECO:0007669"/>
    <property type="project" value="TreeGrafter"/>
</dbReference>
<name>A0AAV4G213_9GAST</name>
<evidence type="ECO:0000256" key="1">
    <source>
        <dbReference type="ARBA" id="ARBA00038068"/>
    </source>
</evidence>
<keyword evidence="7" id="KW-1185">Reference proteome</keyword>
<evidence type="ECO:0000313" key="6">
    <source>
        <dbReference type="EMBL" id="GFR79015.1"/>
    </source>
</evidence>
<evidence type="ECO:0000259" key="5">
    <source>
        <dbReference type="PROSITE" id="PS51184"/>
    </source>
</evidence>
<evidence type="ECO:0000256" key="2">
    <source>
        <dbReference type="ARBA" id="ARBA00047762"/>
    </source>
</evidence>
<dbReference type="Proteomes" id="UP000762676">
    <property type="component" value="Unassembled WGS sequence"/>
</dbReference>
<dbReference type="Pfam" id="PF02373">
    <property type="entry name" value="JmjC"/>
    <property type="match status" value="1"/>
</dbReference>
<dbReference type="Gene3D" id="2.60.120.650">
    <property type="entry name" value="Cupin"/>
    <property type="match status" value="1"/>
</dbReference>